<keyword evidence="7 8" id="KW-0143">Chaperone</keyword>
<accession>A0A6A6ZRF9</accession>
<evidence type="ECO:0000256" key="8">
    <source>
        <dbReference type="RuleBase" id="RU367043"/>
    </source>
</evidence>
<comment type="similarity">
    <text evidence="2 8">Belongs to the small Tim family.</text>
</comment>
<dbReference type="EMBL" id="MU006231">
    <property type="protein sequence ID" value="KAF2823652.1"/>
    <property type="molecule type" value="Genomic_DNA"/>
</dbReference>
<keyword evidence="8" id="KW-0496">Mitochondrion</keyword>
<dbReference type="OrthoDB" id="344165at2759"/>
<dbReference type="Pfam" id="PF02953">
    <property type="entry name" value="zf-Tim10_DDP"/>
    <property type="match status" value="1"/>
</dbReference>
<evidence type="ECO:0000256" key="5">
    <source>
        <dbReference type="ARBA" id="ARBA00023010"/>
    </source>
</evidence>
<dbReference type="InterPro" id="IPR004217">
    <property type="entry name" value="Tim10-like"/>
</dbReference>
<gene>
    <name evidence="10" type="ORF">CC86DRAFT_371897</name>
</gene>
<evidence type="ECO:0000256" key="3">
    <source>
        <dbReference type="ARBA" id="ARBA00022792"/>
    </source>
</evidence>
<evidence type="ECO:0000256" key="4">
    <source>
        <dbReference type="ARBA" id="ARBA00022927"/>
    </source>
</evidence>
<keyword evidence="4 8" id="KW-0653">Protein transport</keyword>
<comment type="subcellular location">
    <subcellularLocation>
        <location evidence="1 8">Mitochondrion inner membrane</location>
        <topology evidence="1 8">Peripheral membrane protein</topology>
        <orientation evidence="1 8">Intermembrane side</orientation>
    </subcellularLocation>
</comment>
<evidence type="ECO:0000313" key="11">
    <source>
        <dbReference type="Proteomes" id="UP000799424"/>
    </source>
</evidence>
<dbReference type="GO" id="GO:0005743">
    <property type="term" value="C:mitochondrial inner membrane"/>
    <property type="evidence" value="ECO:0007669"/>
    <property type="project" value="UniProtKB-SubCell"/>
</dbReference>
<proteinExistence type="inferred from homology"/>
<name>A0A6A6ZRF9_9PLEO</name>
<feature type="domain" description="Tim10-like" evidence="9">
    <location>
        <begin position="45"/>
        <end position="96"/>
    </location>
</feature>
<protein>
    <recommendedName>
        <fullName evidence="8">Mitochondrial import inner membrane translocase subunit</fullName>
    </recommendedName>
</protein>
<evidence type="ECO:0000256" key="6">
    <source>
        <dbReference type="ARBA" id="ARBA00023157"/>
    </source>
</evidence>
<keyword evidence="3 8" id="KW-0472">Membrane</keyword>
<dbReference type="SUPFAM" id="SSF144122">
    <property type="entry name" value="Tim10-like"/>
    <property type="match status" value="1"/>
</dbReference>
<comment type="subunit">
    <text evidence="8">Heterohexamer.</text>
</comment>
<evidence type="ECO:0000256" key="1">
    <source>
        <dbReference type="ARBA" id="ARBA00004137"/>
    </source>
</evidence>
<evidence type="ECO:0000256" key="7">
    <source>
        <dbReference type="ARBA" id="ARBA00023186"/>
    </source>
</evidence>
<evidence type="ECO:0000313" key="10">
    <source>
        <dbReference type="EMBL" id="KAF2823652.1"/>
    </source>
</evidence>
<keyword evidence="6 8" id="KW-1015">Disulfide bond</keyword>
<dbReference type="GO" id="GO:0015031">
    <property type="term" value="P:protein transport"/>
    <property type="evidence" value="ECO:0007669"/>
    <property type="project" value="UniProtKB-KW"/>
</dbReference>
<dbReference type="Proteomes" id="UP000799424">
    <property type="component" value="Unassembled WGS sequence"/>
</dbReference>
<comment type="domain">
    <text evidence="8">The twin CX3C motif contains 4 conserved Cys residues that form 2 disulfide bonds in the mitochondrial intermembrane space.</text>
</comment>
<keyword evidence="11" id="KW-1185">Reference proteome</keyword>
<dbReference type="Gene3D" id="1.10.287.810">
    <property type="entry name" value="Mitochondrial import inner membrane translocase subunit tim13 like domains"/>
    <property type="match status" value="1"/>
</dbReference>
<organism evidence="10 11">
    <name type="scientific">Ophiobolus disseminans</name>
    <dbReference type="NCBI Taxonomy" id="1469910"/>
    <lineage>
        <taxon>Eukaryota</taxon>
        <taxon>Fungi</taxon>
        <taxon>Dikarya</taxon>
        <taxon>Ascomycota</taxon>
        <taxon>Pezizomycotina</taxon>
        <taxon>Dothideomycetes</taxon>
        <taxon>Pleosporomycetidae</taxon>
        <taxon>Pleosporales</taxon>
        <taxon>Pleosporineae</taxon>
        <taxon>Phaeosphaeriaceae</taxon>
        <taxon>Ophiobolus</taxon>
    </lineage>
</organism>
<reference evidence="10" key="1">
    <citation type="journal article" date="2020" name="Stud. Mycol.">
        <title>101 Dothideomycetes genomes: a test case for predicting lifestyles and emergence of pathogens.</title>
        <authorList>
            <person name="Haridas S."/>
            <person name="Albert R."/>
            <person name="Binder M."/>
            <person name="Bloem J."/>
            <person name="Labutti K."/>
            <person name="Salamov A."/>
            <person name="Andreopoulos B."/>
            <person name="Baker S."/>
            <person name="Barry K."/>
            <person name="Bills G."/>
            <person name="Bluhm B."/>
            <person name="Cannon C."/>
            <person name="Castanera R."/>
            <person name="Culley D."/>
            <person name="Daum C."/>
            <person name="Ezra D."/>
            <person name="Gonzalez J."/>
            <person name="Henrissat B."/>
            <person name="Kuo A."/>
            <person name="Liang C."/>
            <person name="Lipzen A."/>
            <person name="Lutzoni F."/>
            <person name="Magnuson J."/>
            <person name="Mondo S."/>
            <person name="Nolan M."/>
            <person name="Ohm R."/>
            <person name="Pangilinan J."/>
            <person name="Park H.-J."/>
            <person name="Ramirez L."/>
            <person name="Alfaro M."/>
            <person name="Sun H."/>
            <person name="Tritt A."/>
            <person name="Yoshinaga Y."/>
            <person name="Zwiers L.-H."/>
            <person name="Turgeon B."/>
            <person name="Goodwin S."/>
            <person name="Spatafora J."/>
            <person name="Crous P."/>
            <person name="Grigoriev I."/>
        </authorList>
    </citation>
    <scope>NUCLEOTIDE SEQUENCE</scope>
    <source>
        <strain evidence="10">CBS 113818</strain>
    </source>
</reference>
<dbReference type="InterPro" id="IPR035427">
    <property type="entry name" value="Tim10-like_dom_sf"/>
</dbReference>
<keyword evidence="3 8" id="KW-0999">Mitochondrion inner membrane</keyword>
<comment type="function">
    <text evidence="8">Mitochondrial intermembrane chaperone that participates in the import and insertion of some multi-pass transmembrane proteins into the mitochondrial inner membrane. Also required for the transfer of beta-barrel precursors from the TOM complex to the sorting and assembly machinery (SAM complex) of the outer membrane. Acts as a chaperone-like protein that protects the hydrophobic precursors from aggregation and guide them through the mitochondrial intermembrane space.</text>
</comment>
<evidence type="ECO:0000256" key="2">
    <source>
        <dbReference type="ARBA" id="ARBA00006720"/>
    </source>
</evidence>
<keyword evidence="8" id="KW-0813">Transport</keyword>
<evidence type="ECO:0000259" key="9">
    <source>
        <dbReference type="Pfam" id="PF02953"/>
    </source>
</evidence>
<keyword evidence="5 8" id="KW-0811">Translocation</keyword>
<sequence length="100" mass="11618">MRVRRRGFSHARLALIAICSICDFNAHSRGRLITTLKRAMLTRITAIHALTDTCFRKCIPMGNVKNGKLDKYEEPCMRQCVDRFLDANLVVLRELERLRQ</sequence>
<dbReference type="AlphaFoldDB" id="A0A6A6ZRF9"/>